<evidence type="ECO:0008006" key="3">
    <source>
        <dbReference type="Google" id="ProtNLM"/>
    </source>
</evidence>
<evidence type="ECO:0000313" key="1">
    <source>
        <dbReference type="EMBL" id="QDU89747.1"/>
    </source>
</evidence>
<accession>A0A518DE53</accession>
<dbReference type="OrthoDB" id="272887at2"/>
<sequence>MLPLSAFAAPINHGNFSGTTVDYLDVTEDTNSGDTQPLFGAPNISGDSLDFDPVGFSANSSGGGAPDQTDGQLKFMIRAKAGKAIQSISLTEAGDTSLARSIVSNEDAFTQVTANIFIDVLEVNFLPVSTTLNANGVMTFTPSGGDYLLSTDGAGNPTYNTSWTGNFFYELGPLLAANGITGLVTKVGINLDNTLTASSGPNSSALIAKKDFDGVVITVNPGPDNVVPEPSACVLAAFGLLAAFGARRLRG</sequence>
<name>A0A518DE53_9BACT</name>
<dbReference type="AlphaFoldDB" id="A0A518DE53"/>
<protein>
    <recommendedName>
        <fullName evidence="3">PEP-CTERM protein-sorting domain-containing protein</fullName>
    </recommendedName>
</protein>
<gene>
    <name evidence="1" type="ORF">Pla175_31420</name>
</gene>
<organism evidence="1 2">
    <name type="scientific">Pirellulimonas nuda</name>
    <dbReference type="NCBI Taxonomy" id="2528009"/>
    <lineage>
        <taxon>Bacteria</taxon>
        <taxon>Pseudomonadati</taxon>
        <taxon>Planctomycetota</taxon>
        <taxon>Planctomycetia</taxon>
        <taxon>Pirellulales</taxon>
        <taxon>Lacipirellulaceae</taxon>
        <taxon>Pirellulimonas</taxon>
    </lineage>
</organism>
<reference evidence="1 2" key="1">
    <citation type="submission" date="2019-02" db="EMBL/GenBank/DDBJ databases">
        <title>Deep-cultivation of Planctomycetes and their phenomic and genomic characterization uncovers novel biology.</title>
        <authorList>
            <person name="Wiegand S."/>
            <person name="Jogler M."/>
            <person name="Boedeker C."/>
            <person name="Pinto D."/>
            <person name="Vollmers J."/>
            <person name="Rivas-Marin E."/>
            <person name="Kohn T."/>
            <person name="Peeters S.H."/>
            <person name="Heuer A."/>
            <person name="Rast P."/>
            <person name="Oberbeckmann S."/>
            <person name="Bunk B."/>
            <person name="Jeske O."/>
            <person name="Meyerdierks A."/>
            <person name="Storesund J.E."/>
            <person name="Kallscheuer N."/>
            <person name="Luecker S."/>
            <person name="Lage O.M."/>
            <person name="Pohl T."/>
            <person name="Merkel B.J."/>
            <person name="Hornburger P."/>
            <person name="Mueller R.-W."/>
            <person name="Bruemmer F."/>
            <person name="Labrenz M."/>
            <person name="Spormann A.M."/>
            <person name="Op den Camp H."/>
            <person name="Overmann J."/>
            <person name="Amann R."/>
            <person name="Jetten M.S.M."/>
            <person name="Mascher T."/>
            <person name="Medema M.H."/>
            <person name="Devos D.P."/>
            <person name="Kaster A.-K."/>
            <person name="Ovreas L."/>
            <person name="Rohde M."/>
            <person name="Galperin M.Y."/>
            <person name="Jogler C."/>
        </authorList>
    </citation>
    <scope>NUCLEOTIDE SEQUENCE [LARGE SCALE GENOMIC DNA]</scope>
    <source>
        <strain evidence="1 2">Pla175</strain>
    </source>
</reference>
<dbReference type="RefSeq" id="WP_145286870.1">
    <property type="nucleotide sequence ID" value="NZ_CP036291.1"/>
</dbReference>
<keyword evidence="2" id="KW-1185">Reference proteome</keyword>
<dbReference type="EMBL" id="CP036291">
    <property type="protein sequence ID" value="QDU89747.1"/>
    <property type="molecule type" value="Genomic_DNA"/>
</dbReference>
<dbReference type="Proteomes" id="UP000317429">
    <property type="component" value="Chromosome"/>
</dbReference>
<proteinExistence type="predicted"/>
<dbReference type="KEGG" id="pnd:Pla175_31420"/>
<evidence type="ECO:0000313" key="2">
    <source>
        <dbReference type="Proteomes" id="UP000317429"/>
    </source>
</evidence>